<evidence type="ECO:0008006" key="3">
    <source>
        <dbReference type="Google" id="ProtNLM"/>
    </source>
</evidence>
<accession>A0A1M5WM91</accession>
<gene>
    <name evidence="1" type="ORF">SAMN02745207_02968</name>
</gene>
<sequence>MICYTIGHSDRNFTEFIKIIKSLNIDCIMDIRSDSLILKPELCQYFKHNLKLRLNMEGINWIDINEIIEEKKNIEFLLESEKYNEGINMIVDGIKRKHKIGILSFEKDPSICLRGLLLGRSLSEQGIHIMHIIDSNKYVSQSYIDDRIYEEYKKTNIKSNKFRYEGIV</sequence>
<reference evidence="1 2" key="1">
    <citation type="submission" date="2016-11" db="EMBL/GenBank/DDBJ databases">
        <authorList>
            <person name="Jaros S."/>
            <person name="Januszkiewicz K."/>
            <person name="Wedrychowicz H."/>
        </authorList>
    </citation>
    <scope>NUCLEOTIDE SEQUENCE [LARGE SCALE GENOMIC DNA]</scope>
    <source>
        <strain evidence="1 2">DSM 8605</strain>
    </source>
</reference>
<protein>
    <recommendedName>
        <fullName evidence="3">DUF488 domain-containing protein</fullName>
    </recommendedName>
</protein>
<name>A0A1M5WM91_9CLOT</name>
<organism evidence="1 2">
    <name type="scientific">Clostridium grantii DSM 8605</name>
    <dbReference type="NCBI Taxonomy" id="1121316"/>
    <lineage>
        <taxon>Bacteria</taxon>
        <taxon>Bacillati</taxon>
        <taxon>Bacillota</taxon>
        <taxon>Clostridia</taxon>
        <taxon>Eubacteriales</taxon>
        <taxon>Clostridiaceae</taxon>
        <taxon>Clostridium</taxon>
    </lineage>
</organism>
<evidence type="ECO:0000313" key="2">
    <source>
        <dbReference type="Proteomes" id="UP000184447"/>
    </source>
</evidence>
<evidence type="ECO:0000313" key="1">
    <source>
        <dbReference type="EMBL" id="SHH88123.1"/>
    </source>
</evidence>
<dbReference type="PANTHER" id="PTHR39337:SF1">
    <property type="entry name" value="BLR5642 PROTEIN"/>
    <property type="match status" value="1"/>
</dbReference>
<dbReference type="PANTHER" id="PTHR39337">
    <property type="entry name" value="BLR5642 PROTEIN"/>
    <property type="match status" value="1"/>
</dbReference>
<keyword evidence="2" id="KW-1185">Reference proteome</keyword>
<dbReference type="STRING" id="1121316.SAMN02745207_02968"/>
<dbReference type="RefSeq" id="WP_073339200.1">
    <property type="nucleotide sequence ID" value="NZ_FQXM01000018.1"/>
</dbReference>
<proteinExistence type="predicted"/>
<dbReference type="EMBL" id="FQXM01000018">
    <property type="protein sequence ID" value="SHH88123.1"/>
    <property type="molecule type" value="Genomic_DNA"/>
</dbReference>
<dbReference type="AlphaFoldDB" id="A0A1M5WM91"/>
<dbReference type="OrthoDB" id="9789109at2"/>
<dbReference type="Proteomes" id="UP000184447">
    <property type="component" value="Unassembled WGS sequence"/>
</dbReference>